<evidence type="ECO:0000313" key="1">
    <source>
        <dbReference type="EMBL" id="TXF11637.1"/>
    </source>
</evidence>
<gene>
    <name evidence="1" type="ORF">FR698_09875</name>
</gene>
<sequence>MDEKARRREAMPTVARWVDMTRAIFGPCRVAYARENGVEIRTAAYRKEMEAISRGELKVVAGPFLRGDEFVCAGNDVNAVNRHPGFTPEANGME</sequence>
<keyword evidence="2" id="KW-1185">Reference proteome</keyword>
<organism evidence="1 2">
    <name type="scientific">Pelomicrobium methylotrophicum</name>
    <dbReference type="NCBI Taxonomy" id="2602750"/>
    <lineage>
        <taxon>Bacteria</taxon>
        <taxon>Pseudomonadati</taxon>
        <taxon>Pseudomonadota</taxon>
        <taxon>Hydrogenophilia</taxon>
        <taxon>Hydrogenophilia incertae sedis</taxon>
        <taxon>Pelomicrobium</taxon>
    </lineage>
</organism>
<dbReference type="Proteomes" id="UP000321201">
    <property type="component" value="Unassembled WGS sequence"/>
</dbReference>
<protein>
    <submittedName>
        <fullName evidence="1">Uncharacterized protein</fullName>
    </submittedName>
</protein>
<dbReference type="RefSeq" id="WP_147800036.1">
    <property type="nucleotide sequence ID" value="NZ_VPFL01000012.1"/>
</dbReference>
<comment type="caution">
    <text evidence="1">The sequence shown here is derived from an EMBL/GenBank/DDBJ whole genome shotgun (WGS) entry which is preliminary data.</text>
</comment>
<dbReference type="InParanoid" id="A0A5C7ESJ7"/>
<name>A0A5C7ESJ7_9PROT</name>
<accession>A0A5C7ESJ7</accession>
<reference evidence="1 2" key="1">
    <citation type="submission" date="2019-08" db="EMBL/GenBank/DDBJ databases">
        <title>Pelomicrobium methylotrophicum gen. nov., sp. nov. a moderately thermophilic, facultatively anaerobic, lithoautotrophic and methylotrophic bacterium isolated from a terrestrial mud volcano.</title>
        <authorList>
            <person name="Slobodkina G.B."/>
            <person name="Merkel A.Y."/>
            <person name="Slobodkin A.I."/>
        </authorList>
    </citation>
    <scope>NUCLEOTIDE SEQUENCE [LARGE SCALE GENOMIC DNA]</scope>
    <source>
        <strain evidence="1 2">SM250</strain>
    </source>
</reference>
<dbReference type="EMBL" id="VPFL01000012">
    <property type="protein sequence ID" value="TXF11637.1"/>
    <property type="molecule type" value="Genomic_DNA"/>
</dbReference>
<dbReference type="AlphaFoldDB" id="A0A5C7ESJ7"/>
<evidence type="ECO:0000313" key="2">
    <source>
        <dbReference type="Proteomes" id="UP000321201"/>
    </source>
</evidence>
<proteinExistence type="predicted"/>